<accession>A0A399FTW1</accession>
<gene>
    <name evidence="1" type="ORF">NI17_023965</name>
</gene>
<dbReference type="KEGG" id="thao:NI17_023965"/>
<geneLocation type="plasmid" evidence="1 2">
    <name>pTH1</name>
</geneLocation>
<dbReference type="EMBL" id="CP063197">
    <property type="protein sequence ID" value="UOE22273.1"/>
    <property type="molecule type" value="Genomic_DNA"/>
</dbReference>
<reference evidence="1" key="1">
    <citation type="submission" date="2020-10" db="EMBL/GenBank/DDBJ databases">
        <title>De novo genome project of the cellulose decomposer Thermobifida halotolerans type strain.</title>
        <authorList>
            <person name="Nagy I."/>
            <person name="Horvath B."/>
            <person name="Kukolya J."/>
            <person name="Nagy I."/>
            <person name="Orsini M."/>
        </authorList>
    </citation>
    <scope>NUCLEOTIDE SEQUENCE</scope>
    <source>
        <strain evidence="1">DSM 44931</strain>
        <plasmid evidence="1">pTH1</plasmid>
    </source>
</reference>
<dbReference type="AlphaFoldDB" id="A0A399FTW1"/>
<evidence type="ECO:0000313" key="2">
    <source>
        <dbReference type="Proteomes" id="UP000265719"/>
    </source>
</evidence>
<dbReference type="RefSeq" id="WP_119268232.1">
    <property type="nucleotide sequence ID" value="NZ_CP063197.1"/>
</dbReference>
<dbReference type="Proteomes" id="UP000265719">
    <property type="component" value="Plasmid pTH1"/>
</dbReference>
<protein>
    <submittedName>
        <fullName evidence="1">Uncharacterized protein</fullName>
    </submittedName>
</protein>
<keyword evidence="1" id="KW-0614">Plasmid</keyword>
<name>A0A399FTW1_9ACTN</name>
<keyword evidence="2" id="KW-1185">Reference proteome</keyword>
<proteinExistence type="predicted"/>
<sequence>MVEPESAPPRRTDAHLAALSLVRAWAEAEADALHATATGAAWVEPADAPRVRAASQWGQTSPTHAQALTDAVAELAHDLLAELAARRDTTVEDLLEQYALLELRLGDREEG</sequence>
<evidence type="ECO:0000313" key="1">
    <source>
        <dbReference type="EMBL" id="UOE22273.1"/>
    </source>
</evidence>
<organism evidence="1 2">
    <name type="scientific">Thermobifida halotolerans</name>
    <dbReference type="NCBI Taxonomy" id="483545"/>
    <lineage>
        <taxon>Bacteria</taxon>
        <taxon>Bacillati</taxon>
        <taxon>Actinomycetota</taxon>
        <taxon>Actinomycetes</taxon>
        <taxon>Streptosporangiales</taxon>
        <taxon>Nocardiopsidaceae</taxon>
        <taxon>Thermobifida</taxon>
    </lineage>
</organism>